<organism evidence="2 3">
    <name type="scientific">Purpureocillium lilacinum</name>
    <name type="common">Paecilomyces lilacinus</name>
    <dbReference type="NCBI Taxonomy" id="33203"/>
    <lineage>
        <taxon>Eukaryota</taxon>
        <taxon>Fungi</taxon>
        <taxon>Dikarya</taxon>
        <taxon>Ascomycota</taxon>
        <taxon>Pezizomycotina</taxon>
        <taxon>Sordariomycetes</taxon>
        <taxon>Hypocreomycetidae</taxon>
        <taxon>Hypocreales</taxon>
        <taxon>Ophiocordycipitaceae</taxon>
        <taxon>Purpureocillium</taxon>
    </lineage>
</organism>
<evidence type="ECO:0000256" key="1">
    <source>
        <dbReference type="SAM" id="MobiDB-lite"/>
    </source>
</evidence>
<feature type="region of interest" description="Disordered" evidence="1">
    <location>
        <begin position="201"/>
        <end position="231"/>
    </location>
</feature>
<keyword evidence="3" id="KW-1185">Reference proteome</keyword>
<reference evidence="2 3" key="1">
    <citation type="journal article" date="2024" name="Microbiol. Resour. Announc.">
        <title>Genome annotations for the ascomycete fungi Trichoderma harzianum, Trichoderma aggressivum, and Purpureocillium lilacinum.</title>
        <authorList>
            <person name="Beijen E.P.W."/>
            <person name="Ohm R.A."/>
        </authorList>
    </citation>
    <scope>NUCLEOTIDE SEQUENCE [LARGE SCALE GENOMIC DNA]</scope>
    <source>
        <strain evidence="2 3">CBS 150709</strain>
    </source>
</reference>
<name>A0ABR0C7Y5_PURLI</name>
<dbReference type="Proteomes" id="UP001287286">
    <property type="component" value="Unassembled WGS sequence"/>
</dbReference>
<feature type="compositionally biased region" description="Basic and acidic residues" evidence="1">
    <location>
        <begin position="1198"/>
        <end position="1209"/>
    </location>
</feature>
<proteinExistence type="predicted"/>
<sequence>MTSEQSRAARPSPGRAARTRAQLDLLFNRDCLMRLPRRRLPAGPSRVVAASARFRPEGDKVGYGGDARPYYSSLDPCSRGLPIRVGCRWHRTRLPDRHGAGQRAIRRDVRWSCGQHAHAPHRRALHTAAAQHPQQIAIACVVQPTAGAREMASPASRTCSCLAQTQTGPWPSAVAGANGPGTQRRPLAKLNSAPHLDARLQSPQANCWLGPAKRAAPSARMRAREDEKGKGRQYCGAVHNRYIFSNRDARHGAGAIPPATKQQATKCPRAARGDGRGMGMGRAWHGKAWHGFTLSNSSVCPSRVGPLARPGRTGAGFLTTRGALRTLEPCTTAASVRAPSRAVPCLAVSGELGRRRRSPSRLHLQACPVLHSDPLPPVDSQRQSDGGRVCAFSRCTAHLAGFFAERERPRVEWQMLEGACTERRWGRARNRQGKRGNEAGAHGKLSQPRALQQLELTSAGAFSQPLASPDIALPRGDDTALVYCILESCTHNSRKRTTSSPNVGKPPKTGWLRDDGRRRDTRPLPGTPGKRNAKPSLTSGAAVSDPRGRRARTDKLADGGGQRLAAKSVVTSRPSSVSSMARPVWGPEAARAPDGGGLVAEAAAACTSCVLPAGARLPWVLWPGGCVRVLQVQEVVERRAGLARAAHHSVRPSSSRLRGERTVGRLTVDACRPPRLLSAPTIAVPACPAPSALVAVRDGPVVIAAPGLTVSKPTAETATAPSMASRLFDQPAPLKRVFLIMLRVPSRSSFAALHHPYGLPHGPLALKEPSQPTHRRAGVEGVPSASNMAGGWTDIGHATGMAISFRGGNIIGGPNLLCADRLAGDDMTKSPGLSLKQLRWCRRLLQPSPEHTSHLGGLATSVGAGQDGRAGGYRRLRARLQQGASTGCHDEACVGGRKGPLQGSHRQGLGPFPNSSSSVDARDGSWRIAVGPRPRRRSACACRTAPGSPAALRLFFSNKALQAVQACWRLLAHVICQVTYVGADRGRCRATGALGAASVRCDGSHLAETLKRCELQFDCVLARCPVLFILQCDAPSAVAPSSTQQILGCSTILASAPASRRWATSSPDIHGCVVLARNRVISPPACIARSPAVEACREHAHAGTLVMLSSSVCTQAPRHGPASSNVLASDLGPASVALERSQVPAAILATCSKRPGCVLHKQESGGIEGAALQPWPPPGVFDSDESLQDCRCGAERMLHSPGRGTDHKHGAQRHRSRVPLQTGLAPSPCSRTRNTQEPLESVSMFRDIEQVLRTADSLAACRCSSSGERVSAGVGDPGQKGHSVDGKKHDTGLF</sequence>
<gene>
    <name evidence="2" type="ORF">Purlil1_3568</name>
</gene>
<evidence type="ECO:0000313" key="3">
    <source>
        <dbReference type="Proteomes" id="UP001287286"/>
    </source>
</evidence>
<feature type="region of interest" description="Disordered" evidence="1">
    <location>
        <begin position="1266"/>
        <end position="1294"/>
    </location>
</feature>
<feature type="compositionally biased region" description="Low complexity" evidence="1">
    <location>
        <begin position="568"/>
        <end position="579"/>
    </location>
</feature>
<feature type="compositionally biased region" description="Basic and acidic residues" evidence="1">
    <location>
        <begin position="1282"/>
        <end position="1294"/>
    </location>
</feature>
<feature type="compositionally biased region" description="Polar residues" evidence="1">
    <location>
        <begin position="1229"/>
        <end position="1238"/>
    </location>
</feature>
<dbReference type="EMBL" id="JAWRVI010000009">
    <property type="protein sequence ID" value="KAK4092315.1"/>
    <property type="molecule type" value="Genomic_DNA"/>
</dbReference>
<feature type="region of interest" description="Disordered" evidence="1">
    <location>
        <begin position="427"/>
        <end position="447"/>
    </location>
</feature>
<comment type="caution">
    <text evidence="2">The sequence shown here is derived from an EMBL/GenBank/DDBJ whole genome shotgun (WGS) entry which is preliminary data.</text>
</comment>
<feature type="region of interest" description="Disordered" evidence="1">
    <location>
        <begin position="1198"/>
        <end position="1240"/>
    </location>
</feature>
<feature type="region of interest" description="Disordered" evidence="1">
    <location>
        <begin position="251"/>
        <end position="274"/>
    </location>
</feature>
<accession>A0ABR0C7Y5</accession>
<feature type="compositionally biased region" description="Basic and acidic residues" evidence="1">
    <location>
        <begin position="511"/>
        <end position="522"/>
    </location>
</feature>
<feature type="region of interest" description="Disordered" evidence="1">
    <location>
        <begin position="493"/>
        <end position="581"/>
    </location>
</feature>
<protein>
    <submittedName>
        <fullName evidence="2">Uncharacterized protein</fullName>
    </submittedName>
</protein>
<evidence type="ECO:0000313" key="2">
    <source>
        <dbReference type="EMBL" id="KAK4092315.1"/>
    </source>
</evidence>
<feature type="compositionally biased region" description="Basic and acidic residues" evidence="1">
    <location>
        <begin position="546"/>
        <end position="557"/>
    </location>
</feature>